<accession>A0A2P2M3J3</accession>
<dbReference type="EMBL" id="GGEC01044305">
    <property type="protein sequence ID" value="MBX24789.1"/>
    <property type="molecule type" value="Transcribed_RNA"/>
</dbReference>
<evidence type="ECO:0000313" key="1">
    <source>
        <dbReference type="EMBL" id="MBX24789.1"/>
    </source>
</evidence>
<organism evidence="1">
    <name type="scientific">Rhizophora mucronata</name>
    <name type="common">Asiatic mangrove</name>
    <dbReference type="NCBI Taxonomy" id="61149"/>
    <lineage>
        <taxon>Eukaryota</taxon>
        <taxon>Viridiplantae</taxon>
        <taxon>Streptophyta</taxon>
        <taxon>Embryophyta</taxon>
        <taxon>Tracheophyta</taxon>
        <taxon>Spermatophyta</taxon>
        <taxon>Magnoliopsida</taxon>
        <taxon>eudicotyledons</taxon>
        <taxon>Gunneridae</taxon>
        <taxon>Pentapetalae</taxon>
        <taxon>rosids</taxon>
        <taxon>fabids</taxon>
        <taxon>Malpighiales</taxon>
        <taxon>Rhizophoraceae</taxon>
        <taxon>Rhizophora</taxon>
    </lineage>
</organism>
<protein>
    <submittedName>
        <fullName evidence="1">Calcium-transporting ATPase 3 endoplasmic reticulum-type isoform X4</fullName>
    </submittedName>
</protein>
<dbReference type="AlphaFoldDB" id="A0A2P2M3J3"/>
<reference evidence="1" key="1">
    <citation type="submission" date="2018-02" db="EMBL/GenBank/DDBJ databases">
        <title>Rhizophora mucronata_Transcriptome.</title>
        <authorList>
            <person name="Meera S.P."/>
            <person name="Sreeshan A."/>
            <person name="Augustine A."/>
        </authorList>
    </citation>
    <scope>NUCLEOTIDE SEQUENCE</scope>
    <source>
        <tissue evidence="1">Leaf</tissue>
    </source>
</reference>
<sequence>MHINLEFSMAKQIFTEIIIRIVQIRRKASHLTKGSKNAVKPVSPLAKAKMKETRADAINILTSKSSNCFKTSFQKGVPALSKIWIHEISHTCDQSNMPGIIFERFIMKYCKIEYSR</sequence>
<dbReference type="EMBL" id="GGEC01044309">
    <property type="protein sequence ID" value="MBX24793.1"/>
    <property type="molecule type" value="Transcribed_RNA"/>
</dbReference>
<proteinExistence type="predicted"/>
<name>A0A2P2M3J3_RHIMU</name>